<protein>
    <recommendedName>
        <fullName evidence="17">Nuclear pore complex protein Nup153</fullName>
    </recommendedName>
    <alternativeName>
        <fullName evidence="19">153 kDa nucleoporin</fullName>
    </alternativeName>
    <alternativeName>
        <fullName evidence="18">Nucleoporin Nup153</fullName>
    </alternativeName>
</protein>
<feature type="domain" description="RanBP2-type" evidence="22">
    <location>
        <begin position="760"/>
        <end position="790"/>
    </location>
</feature>
<evidence type="ECO:0000256" key="15">
    <source>
        <dbReference type="ARBA" id="ARBA00023242"/>
    </source>
</evidence>
<evidence type="ECO:0000256" key="1">
    <source>
        <dbReference type="ARBA" id="ARBA00001947"/>
    </source>
</evidence>
<dbReference type="GO" id="GO:0051028">
    <property type="term" value="P:mRNA transport"/>
    <property type="evidence" value="ECO:0007669"/>
    <property type="project" value="UniProtKB-KW"/>
</dbReference>
<comment type="similarity">
    <text evidence="16">Belongs to the NUP153 family.</text>
</comment>
<feature type="region of interest" description="Disordered" evidence="21">
    <location>
        <begin position="210"/>
        <end position="455"/>
    </location>
</feature>
<evidence type="ECO:0000256" key="12">
    <source>
        <dbReference type="ARBA" id="ARBA00023125"/>
    </source>
</evidence>
<evidence type="ECO:0000256" key="6">
    <source>
        <dbReference type="ARBA" id="ARBA00022737"/>
    </source>
</evidence>
<keyword evidence="14" id="KW-0472">Membrane</keyword>
<name>R4X885_TAPDE</name>
<dbReference type="EMBL" id="CAHR02000056">
    <property type="protein sequence ID" value="CCG81728.1"/>
    <property type="molecule type" value="Genomic_DNA"/>
</dbReference>
<keyword evidence="12" id="KW-0238">DNA-binding</keyword>
<feature type="compositionally biased region" description="Low complexity" evidence="21">
    <location>
        <begin position="338"/>
        <end position="352"/>
    </location>
</feature>
<dbReference type="GO" id="GO:0015031">
    <property type="term" value="P:protein transport"/>
    <property type="evidence" value="ECO:0007669"/>
    <property type="project" value="UniProtKB-KW"/>
</dbReference>
<feature type="compositionally biased region" description="Polar residues" evidence="21">
    <location>
        <begin position="505"/>
        <end position="518"/>
    </location>
</feature>
<evidence type="ECO:0000256" key="13">
    <source>
        <dbReference type="ARBA" id="ARBA00023132"/>
    </source>
</evidence>
<evidence type="ECO:0000256" key="4">
    <source>
        <dbReference type="ARBA" id="ARBA00022448"/>
    </source>
</evidence>
<feature type="compositionally biased region" description="Basic and acidic residues" evidence="21">
    <location>
        <begin position="160"/>
        <end position="170"/>
    </location>
</feature>
<evidence type="ECO:0000256" key="5">
    <source>
        <dbReference type="ARBA" id="ARBA00022723"/>
    </source>
</evidence>
<evidence type="ECO:0000256" key="7">
    <source>
        <dbReference type="ARBA" id="ARBA00022771"/>
    </source>
</evidence>
<dbReference type="InterPro" id="IPR001876">
    <property type="entry name" value="Znf_RanBP2"/>
</dbReference>
<feature type="compositionally biased region" description="Polar residues" evidence="21">
    <location>
        <begin position="296"/>
        <end position="305"/>
    </location>
</feature>
<dbReference type="eggNOG" id="KOG4719">
    <property type="taxonomic scope" value="Eukaryota"/>
</dbReference>
<feature type="region of interest" description="Disordered" evidence="21">
    <location>
        <begin position="786"/>
        <end position="814"/>
    </location>
</feature>
<feature type="compositionally biased region" description="Acidic residues" evidence="21">
    <location>
        <begin position="55"/>
        <end position="67"/>
    </location>
</feature>
<dbReference type="STRING" id="1097556.R4X885"/>
<keyword evidence="9" id="KW-0862">Zinc</keyword>
<feature type="compositionally biased region" description="Polar residues" evidence="21">
    <location>
        <begin position="109"/>
        <end position="128"/>
    </location>
</feature>
<evidence type="ECO:0000256" key="10">
    <source>
        <dbReference type="ARBA" id="ARBA00022927"/>
    </source>
</evidence>
<proteinExistence type="inferred from homology"/>
<accession>R4X885</accession>
<evidence type="ECO:0000256" key="14">
    <source>
        <dbReference type="ARBA" id="ARBA00023136"/>
    </source>
</evidence>
<evidence type="ECO:0000256" key="3">
    <source>
        <dbReference type="ARBA" id="ARBA00004567"/>
    </source>
</evidence>
<evidence type="ECO:0000256" key="17">
    <source>
        <dbReference type="ARBA" id="ARBA00068609"/>
    </source>
</evidence>
<gene>
    <name evidence="23" type="ORF">TAPDE_001563</name>
</gene>
<evidence type="ECO:0000256" key="18">
    <source>
        <dbReference type="ARBA" id="ARBA00078197"/>
    </source>
</evidence>
<keyword evidence="15" id="KW-0539">Nucleus</keyword>
<keyword evidence="4" id="KW-0813">Transport</keyword>
<feature type="region of interest" description="Disordered" evidence="21">
    <location>
        <begin position="554"/>
        <end position="575"/>
    </location>
</feature>
<evidence type="ECO:0000256" key="9">
    <source>
        <dbReference type="ARBA" id="ARBA00022833"/>
    </source>
</evidence>
<dbReference type="GO" id="GO:0031965">
    <property type="term" value="C:nuclear membrane"/>
    <property type="evidence" value="ECO:0007669"/>
    <property type="project" value="UniProtKB-SubCell"/>
</dbReference>
<keyword evidence="11" id="KW-0811">Translocation</keyword>
<dbReference type="Pfam" id="PF00641">
    <property type="entry name" value="Zn_ribbon_RanBP"/>
    <property type="match status" value="2"/>
</dbReference>
<dbReference type="PROSITE" id="PS50199">
    <property type="entry name" value="ZF_RANBP2_2"/>
    <property type="match status" value="2"/>
</dbReference>
<evidence type="ECO:0000256" key="8">
    <source>
        <dbReference type="ARBA" id="ARBA00022816"/>
    </source>
</evidence>
<dbReference type="InterPro" id="IPR036443">
    <property type="entry name" value="Znf_RanBP2_sf"/>
</dbReference>
<dbReference type="Proteomes" id="UP000013776">
    <property type="component" value="Unassembled WGS sequence"/>
</dbReference>
<comment type="cofactor">
    <cofactor evidence="1">
        <name>Zn(2+)</name>
        <dbReference type="ChEBI" id="CHEBI:29105"/>
    </cofactor>
</comment>
<keyword evidence="7 20" id="KW-0863">Zinc-finger</keyword>
<feature type="compositionally biased region" description="Basic and acidic residues" evidence="21">
    <location>
        <begin position="786"/>
        <end position="798"/>
    </location>
</feature>
<comment type="subcellular location">
    <subcellularLocation>
        <location evidence="2">Nucleus membrane</location>
    </subcellularLocation>
    <subcellularLocation>
        <location evidence="3">Nucleus</location>
        <location evidence="3">Nuclear pore complex</location>
    </subcellularLocation>
</comment>
<keyword evidence="8" id="KW-0509">mRNA transport</keyword>
<evidence type="ECO:0000256" key="21">
    <source>
        <dbReference type="SAM" id="MobiDB-lite"/>
    </source>
</evidence>
<dbReference type="SMART" id="SM00547">
    <property type="entry name" value="ZnF_RBZ"/>
    <property type="match status" value="2"/>
</dbReference>
<feature type="region of interest" description="Disordered" evidence="21">
    <location>
        <begin position="1"/>
        <end position="128"/>
    </location>
</feature>
<evidence type="ECO:0000256" key="2">
    <source>
        <dbReference type="ARBA" id="ARBA00004126"/>
    </source>
</evidence>
<evidence type="ECO:0000256" key="20">
    <source>
        <dbReference type="PROSITE-ProRule" id="PRU00322"/>
    </source>
</evidence>
<feature type="region of interest" description="Disordered" evidence="21">
    <location>
        <begin position="472"/>
        <end position="524"/>
    </location>
</feature>
<evidence type="ECO:0000313" key="24">
    <source>
        <dbReference type="Proteomes" id="UP000013776"/>
    </source>
</evidence>
<dbReference type="GO" id="GO:0005643">
    <property type="term" value="C:nuclear pore"/>
    <property type="evidence" value="ECO:0007669"/>
    <property type="project" value="UniProtKB-SubCell"/>
</dbReference>
<dbReference type="OrthoDB" id="5370852at2759"/>
<feature type="compositionally biased region" description="Polar residues" evidence="21">
    <location>
        <begin position="799"/>
        <end position="814"/>
    </location>
</feature>
<dbReference type="SUPFAM" id="SSF90209">
    <property type="entry name" value="Ran binding protein zinc finger-like"/>
    <property type="match status" value="2"/>
</dbReference>
<dbReference type="Gene3D" id="4.10.1060.10">
    <property type="entry name" value="Zinc finger, RanBP2-type"/>
    <property type="match status" value="2"/>
</dbReference>
<dbReference type="GO" id="GO:0003677">
    <property type="term" value="F:DNA binding"/>
    <property type="evidence" value="ECO:0007669"/>
    <property type="project" value="UniProtKB-KW"/>
</dbReference>
<organism evidence="23 24">
    <name type="scientific">Taphrina deformans (strain PYCC 5710 / ATCC 11124 / CBS 356.35 / IMI 108563 / JCM 9778 / NBRC 8474)</name>
    <name type="common">Peach leaf curl fungus</name>
    <name type="synonym">Lalaria deformans</name>
    <dbReference type="NCBI Taxonomy" id="1097556"/>
    <lineage>
        <taxon>Eukaryota</taxon>
        <taxon>Fungi</taxon>
        <taxon>Dikarya</taxon>
        <taxon>Ascomycota</taxon>
        <taxon>Taphrinomycotina</taxon>
        <taxon>Taphrinomycetes</taxon>
        <taxon>Taphrinales</taxon>
        <taxon>Taphrinaceae</taxon>
        <taxon>Taphrina</taxon>
    </lineage>
</organism>
<feature type="domain" description="RanBP2-type" evidence="22">
    <location>
        <begin position="826"/>
        <end position="853"/>
    </location>
</feature>
<feature type="compositionally biased region" description="Basic and acidic residues" evidence="21">
    <location>
        <begin position="361"/>
        <end position="376"/>
    </location>
</feature>
<feature type="compositionally biased region" description="Basic and acidic residues" evidence="21">
    <location>
        <begin position="316"/>
        <end position="328"/>
    </location>
</feature>
<dbReference type="PROSITE" id="PS01358">
    <property type="entry name" value="ZF_RANBP2_1"/>
    <property type="match status" value="2"/>
</dbReference>
<keyword evidence="10" id="KW-0653">Protein transport</keyword>
<sequence>MSAKKSFAGTPYSRPPSTPRQQIVRQDAHNGSILKTLFTPSKWFSKKPSTKSETSSDEDDGEEDVENQNDQSGESEISEEDEEENIGIKSFQSPPRARTSSEKDKYSSVELQTPNTSRSVIETNPSSPNSVLAKFFQDKGDTPLTSIELEGVKALLAKQPAHEQDFRDDSQIPSYATPMRRPYRPIFTPAKLLAPTQAATEVKRVRRGYTPSTTAASPFSKRNPARTGFYQARTPHPAQFSTPTKYELRTTIAGNSDDDVSRGTTKRPLEEIAAPLAKRSRQDSQGATDRPEELNPASSTGTKTAASILEILQTDTKLDEPSDHKPPENIKSMLNPYASSSSARKPSSSPRRTPARKHARSAIEEIERSDMLERKIPYQPKKSSGLTNSFSADDDASLFSPRRRIASPAIGRKEFSSDMPRSIQQSLHPADDSTPTKTATNSQDSSSTRNMFTSDSTFKTFSTTPKFSFGASQVSSKASFATEADVGDVTNKSPDSEGERPATTDGVSSQTITSTSASEEPRTVSHNAFAMFSEKSSTEHQKFGGFAVKEQVMSTDPKVDQGQQQTADSNKAQQALKDIDTTIDSGEKKNNDDDVVVHQLRDGTEYVSPSKSSAKVVDIATEKPPANGGFVFKPTHSKFTPSFSFKNSEGSNEPTTIQGGFVFDPTKTVAPTPPSIAKANLVEQSKVSKNAEDGKERALAVPSDKLHQVAFTITDKIVEDELRSRVLRADIVQFHFSTPPQPTKAVPSNGFNWAAAGIAKPQAGWSCEVCMIPNKTEAKQCAACETERPGTSEKDAPKETSQVDSRAPASNSGSGFNWAAAGMKVPDQQWSCSVCMTSNPTSANACLACEAER</sequence>
<feature type="compositionally biased region" description="Polar residues" evidence="21">
    <location>
        <begin position="561"/>
        <end position="573"/>
    </location>
</feature>
<dbReference type="AlphaFoldDB" id="R4X885"/>
<dbReference type="FunFam" id="4.10.1060.10:FF:000001">
    <property type="entry name" value="Nuclear pore complex protein Nup153"/>
    <property type="match status" value="1"/>
</dbReference>
<reference evidence="23 24" key="1">
    <citation type="journal article" date="2013" name="MBio">
        <title>Genome sequencing of the plant pathogen Taphrina deformans, the causal agent of peach leaf curl.</title>
        <authorList>
            <person name="Cisse O.H."/>
            <person name="Almeida J.M.G.C.F."/>
            <person name="Fonseca A."/>
            <person name="Kumar A.A."/>
            <person name="Salojaervi J."/>
            <person name="Overmyer K."/>
            <person name="Hauser P.M."/>
            <person name="Pagni M."/>
        </authorList>
    </citation>
    <scope>NUCLEOTIDE SEQUENCE [LARGE SCALE GENOMIC DNA]</scope>
    <source>
        <strain evidence="24">PYCC 5710 / ATCC 11124 / CBS 356.35 / IMI 108563 / JCM 9778 / NBRC 8474</strain>
    </source>
</reference>
<feature type="compositionally biased region" description="Acidic residues" evidence="21">
    <location>
        <begin position="76"/>
        <end position="85"/>
    </location>
</feature>
<keyword evidence="6" id="KW-0677">Repeat</keyword>
<evidence type="ECO:0000256" key="16">
    <source>
        <dbReference type="ARBA" id="ARBA00060842"/>
    </source>
</evidence>
<comment type="caution">
    <text evidence="23">The sequence shown here is derived from an EMBL/GenBank/DDBJ whole genome shotgun (WGS) entry which is preliminary data.</text>
</comment>
<keyword evidence="5" id="KW-0479">Metal-binding</keyword>
<dbReference type="VEuPathDB" id="FungiDB:TAPDE_001563"/>
<evidence type="ECO:0000313" key="23">
    <source>
        <dbReference type="EMBL" id="CCG81728.1"/>
    </source>
</evidence>
<evidence type="ECO:0000259" key="22">
    <source>
        <dbReference type="PROSITE" id="PS50199"/>
    </source>
</evidence>
<feature type="region of interest" description="Disordered" evidence="21">
    <location>
        <begin position="160"/>
        <end position="180"/>
    </location>
</feature>
<evidence type="ECO:0000256" key="19">
    <source>
        <dbReference type="ARBA" id="ARBA00079437"/>
    </source>
</evidence>
<feature type="compositionally biased region" description="Polar residues" evidence="21">
    <location>
        <begin position="422"/>
        <end position="451"/>
    </location>
</feature>
<dbReference type="GO" id="GO:0008270">
    <property type="term" value="F:zinc ion binding"/>
    <property type="evidence" value="ECO:0007669"/>
    <property type="project" value="UniProtKB-KW"/>
</dbReference>
<keyword evidence="24" id="KW-1185">Reference proteome</keyword>
<keyword evidence="13" id="KW-0906">Nuclear pore complex</keyword>
<evidence type="ECO:0000256" key="11">
    <source>
        <dbReference type="ARBA" id="ARBA00023010"/>
    </source>
</evidence>